<proteinExistence type="predicted"/>
<sequence>MCKCEFLCAKVELSARHSKMQTSMQLIPIAVLAAIHAVISNPVGVSVGLPETPERPERYHPIYSLHHAQDKLGQYVYGYATPTAAKSETKSADGVTRGGYSYIDTNGILQTVHYTADALNGFRVAATNLPKDLPDVAYAKAKHIADFHAIKANRDQIAAIKAVPYSNPVAVPVDHVPYIPEHQQLPQPVTDLPEVVQARNEHLAVLNEAYANAHHPIVPLPAQDLPEVLKARAEHLAAFEQIRARDEAIRAAEISLSPVPEHVSEGVVPIKTAHSTYVIPDLPVAQSAPVAYTPILIHAPSSAQFQTQDHWGQYSYGYVGPLSSHSESRAADGVTRGGYSYIDANGIIQTVHYVADPVHGFRVAASNLPIDVHHLAKA</sequence>
<evidence type="ECO:0000256" key="1">
    <source>
        <dbReference type="ARBA" id="ARBA00022460"/>
    </source>
</evidence>
<protein>
    <recommendedName>
        <fullName evidence="5">Cuticle protein 6</fullName>
    </recommendedName>
</protein>
<comment type="caution">
    <text evidence="3">The sequence shown here is derived from an EMBL/GenBank/DDBJ whole genome shotgun (WGS) entry which is preliminary data.</text>
</comment>
<evidence type="ECO:0000313" key="4">
    <source>
        <dbReference type="Proteomes" id="UP001152888"/>
    </source>
</evidence>
<reference evidence="3" key="1">
    <citation type="submission" date="2022-03" db="EMBL/GenBank/DDBJ databases">
        <authorList>
            <person name="Sayadi A."/>
        </authorList>
    </citation>
    <scope>NUCLEOTIDE SEQUENCE</scope>
</reference>
<dbReference type="InterPro" id="IPR000618">
    <property type="entry name" value="Insect_cuticle"/>
</dbReference>
<gene>
    <name evidence="3" type="ORF">ACAOBT_LOCUS8360</name>
</gene>
<dbReference type="PANTHER" id="PTHR10380:SF196">
    <property type="entry name" value="CUTICULAR PROTEIN 72EA"/>
    <property type="match status" value="1"/>
</dbReference>
<name>A0A9P0P5C1_ACAOB</name>
<dbReference type="PROSITE" id="PS51155">
    <property type="entry name" value="CHIT_BIND_RR_2"/>
    <property type="match status" value="2"/>
</dbReference>
<dbReference type="Proteomes" id="UP001152888">
    <property type="component" value="Unassembled WGS sequence"/>
</dbReference>
<evidence type="ECO:0008006" key="5">
    <source>
        <dbReference type="Google" id="ProtNLM"/>
    </source>
</evidence>
<dbReference type="GO" id="GO:0008010">
    <property type="term" value="F:structural constituent of chitin-based larval cuticle"/>
    <property type="evidence" value="ECO:0007669"/>
    <property type="project" value="TreeGrafter"/>
</dbReference>
<dbReference type="AlphaFoldDB" id="A0A9P0P5C1"/>
<dbReference type="InterPro" id="IPR031311">
    <property type="entry name" value="CHIT_BIND_RR_consensus"/>
</dbReference>
<dbReference type="PANTHER" id="PTHR10380">
    <property type="entry name" value="CUTICLE PROTEIN"/>
    <property type="match status" value="1"/>
</dbReference>
<keyword evidence="1 2" id="KW-0193">Cuticle</keyword>
<evidence type="ECO:0000256" key="2">
    <source>
        <dbReference type="PROSITE-ProRule" id="PRU00497"/>
    </source>
</evidence>
<organism evidence="3 4">
    <name type="scientific">Acanthoscelides obtectus</name>
    <name type="common">Bean weevil</name>
    <name type="synonym">Bruchus obtectus</name>
    <dbReference type="NCBI Taxonomy" id="200917"/>
    <lineage>
        <taxon>Eukaryota</taxon>
        <taxon>Metazoa</taxon>
        <taxon>Ecdysozoa</taxon>
        <taxon>Arthropoda</taxon>
        <taxon>Hexapoda</taxon>
        <taxon>Insecta</taxon>
        <taxon>Pterygota</taxon>
        <taxon>Neoptera</taxon>
        <taxon>Endopterygota</taxon>
        <taxon>Coleoptera</taxon>
        <taxon>Polyphaga</taxon>
        <taxon>Cucujiformia</taxon>
        <taxon>Chrysomeloidea</taxon>
        <taxon>Chrysomelidae</taxon>
        <taxon>Bruchinae</taxon>
        <taxon>Bruchini</taxon>
        <taxon>Acanthoscelides</taxon>
    </lineage>
</organism>
<evidence type="ECO:0000313" key="3">
    <source>
        <dbReference type="EMBL" id="CAH1969345.1"/>
    </source>
</evidence>
<keyword evidence="4" id="KW-1185">Reference proteome</keyword>
<dbReference type="InterPro" id="IPR050468">
    <property type="entry name" value="Cuticle_Struct_Prot"/>
</dbReference>
<dbReference type="EMBL" id="CAKOFQ010006763">
    <property type="protein sequence ID" value="CAH1969345.1"/>
    <property type="molecule type" value="Genomic_DNA"/>
</dbReference>
<dbReference type="GO" id="GO:0062129">
    <property type="term" value="C:chitin-based extracellular matrix"/>
    <property type="evidence" value="ECO:0007669"/>
    <property type="project" value="TreeGrafter"/>
</dbReference>
<accession>A0A9P0P5C1</accession>
<dbReference type="PROSITE" id="PS00233">
    <property type="entry name" value="CHIT_BIND_RR_1"/>
    <property type="match status" value="2"/>
</dbReference>
<dbReference type="OrthoDB" id="8188035at2759"/>
<dbReference type="Pfam" id="PF00379">
    <property type="entry name" value="Chitin_bind_4"/>
    <property type="match status" value="2"/>
</dbReference>